<dbReference type="InterPro" id="IPR031720">
    <property type="entry name" value="DUF4728"/>
</dbReference>
<evidence type="ECO:0000256" key="1">
    <source>
        <dbReference type="SAM" id="Phobius"/>
    </source>
</evidence>
<keyword evidence="3" id="KW-1185">Reference proteome</keyword>
<accession>A0A7R9A955</accession>
<feature type="transmembrane region" description="Helical" evidence="1">
    <location>
        <begin position="180"/>
        <end position="201"/>
    </location>
</feature>
<keyword evidence="1" id="KW-0472">Membrane</keyword>
<dbReference type="PANTHER" id="PTHR36694:SF11">
    <property type="entry name" value="LP21121P-RELATED"/>
    <property type="match status" value="1"/>
</dbReference>
<feature type="transmembrane region" description="Helical" evidence="1">
    <location>
        <begin position="109"/>
        <end position="134"/>
    </location>
</feature>
<evidence type="ECO:0000313" key="2">
    <source>
        <dbReference type="EMBL" id="CAD7249799.1"/>
    </source>
</evidence>
<feature type="transmembrane region" description="Helical" evidence="1">
    <location>
        <begin position="146"/>
        <end position="168"/>
    </location>
</feature>
<dbReference type="EMBL" id="CAJPEV010002493">
    <property type="protein sequence ID" value="CAG0897097.1"/>
    <property type="molecule type" value="Genomic_DNA"/>
</dbReference>
<dbReference type="EMBL" id="LR902010">
    <property type="protein sequence ID" value="CAD7249799.1"/>
    <property type="molecule type" value="Genomic_DNA"/>
</dbReference>
<keyword evidence="1" id="KW-1133">Transmembrane helix</keyword>
<reference evidence="2" key="1">
    <citation type="submission" date="2020-11" db="EMBL/GenBank/DDBJ databases">
        <authorList>
            <person name="Tran Van P."/>
        </authorList>
    </citation>
    <scope>NUCLEOTIDE SEQUENCE</scope>
</reference>
<dbReference type="Proteomes" id="UP000677054">
    <property type="component" value="Unassembled WGS sequence"/>
</dbReference>
<dbReference type="Pfam" id="PF15860">
    <property type="entry name" value="DUF4728"/>
    <property type="match status" value="1"/>
</dbReference>
<feature type="transmembrane region" description="Helical" evidence="1">
    <location>
        <begin position="70"/>
        <end position="89"/>
    </location>
</feature>
<name>A0A7R9A955_9CRUS</name>
<dbReference type="PANTHER" id="PTHR36694">
    <property type="entry name" value="PASIFLORA 1, ISOFORM A-RELATED"/>
    <property type="match status" value="1"/>
</dbReference>
<sequence length="271" mass="30455">MPLFGPHRTPWFRKEKSRDRCRNTEIPHIAPQDLTEQHDILDAEEEDALATADVMAWVRTFCGCISTRKGVIVIATLALTLSIPVLISIGRDFRRISSHQPDYTGALRAYRKILITAIILIVLYAMSSLILILAAQKNVRMMHVPWILVHPVITVGLVTLMCYVAALLGRNTAPVNQVNAVQIVFSIFVCLWIMTYLWVVVVSNYQKLSKQEDGDDAPLVEINAWPRQKGLRREGKMKRRSWKQNSLVVPAPIGPQPPSPAVYDLAEALGL</sequence>
<protein>
    <submittedName>
        <fullName evidence="2">Uncharacterized protein</fullName>
    </submittedName>
</protein>
<dbReference type="AlphaFoldDB" id="A0A7R9A955"/>
<organism evidence="2">
    <name type="scientific">Darwinula stevensoni</name>
    <dbReference type="NCBI Taxonomy" id="69355"/>
    <lineage>
        <taxon>Eukaryota</taxon>
        <taxon>Metazoa</taxon>
        <taxon>Ecdysozoa</taxon>
        <taxon>Arthropoda</taxon>
        <taxon>Crustacea</taxon>
        <taxon>Oligostraca</taxon>
        <taxon>Ostracoda</taxon>
        <taxon>Podocopa</taxon>
        <taxon>Podocopida</taxon>
        <taxon>Darwinulocopina</taxon>
        <taxon>Darwinuloidea</taxon>
        <taxon>Darwinulidae</taxon>
        <taxon>Darwinula</taxon>
    </lineage>
</organism>
<gene>
    <name evidence="2" type="ORF">DSTB1V02_LOCUS9586</name>
</gene>
<evidence type="ECO:0000313" key="3">
    <source>
        <dbReference type="Proteomes" id="UP000677054"/>
    </source>
</evidence>
<proteinExistence type="predicted"/>
<keyword evidence="1" id="KW-0812">Transmembrane</keyword>